<reference evidence="2 3" key="1">
    <citation type="journal article" date="2012" name="Eukaryot. Cell">
        <title>Draft genome sequence of CBS 2479, the standard type strain of Trichosporon asahii.</title>
        <authorList>
            <person name="Yang R.Y."/>
            <person name="Li H.T."/>
            <person name="Zhu H."/>
            <person name="Zhou G.P."/>
            <person name="Wang M."/>
            <person name="Wang L."/>
        </authorList>
    </citation>
    <scope>NUCLEOTIDE SEQUENCE [LARGE SCALE GENOMIC DNA]</scope>
    <source>
        <strain evidence="3">ATCC 90039 / CBS 2479 / JCM 2466 / KCTC 7840 / NCYC 2677 / UAMH 7654</strain>
    </source>
</reference>
<feature type="compositionally biased region" description="Polar residues" evidence="1">
    <location>
        <begin position="1"/>
        <end position="14"/>
    </location>
</feature>
<protein>
    <submittedName>
        <fullName evidence="2">Uncharacterized protein</fullName>
    </submittedName>
</protein>
<gene>
    <name evidence="2" type="ORF">A1Q1_00946</name>
</gene>
<accession>J5QZK2</accession>
<feature type="region of interest" description="Disordered" evidence="1">
    <location>
        <begin position="1"/>
        <end position="33"/>
    </location>
</feature>
<dbReference type="RefSeq" id="XP_014181044.1">
    <property type="nucleotide sequence ID" value="XM_014325569.1"/>
</dbReference>
<comment type="caution">
    <text evidence="2">The sequence shown here is derived from an EMBL/GenBank/DDBJ whole genome shotgun (WGS) entry which is preliminary data.</text>
</comment>
<evidence type="ECO:0000313" key="3">
    <source>
        <dbReference type="Proteomes" id="UP000002748"/>
    </source>
</evidence>
<dbReference type="KEGG" id="tasa:A1Q1_00946"/>
<dbReference type="EMBL" id="ALBS01000144">
    <property type="protein sequence ID" value="EJT49933.1"/>
    <property type="molecule type" value="Genomic_DNA"/>
</dbReference>
<feature type="compositionally biased region" description="Basic residues" evidence="1">
    <location>
        <begin position="154"/>
        <end position="172"/>
    </location>
</feature>
<name>J5QZK2_TRIAS</name>
<proteinExistence type="predicted"/>
<dbReference type="HOGENOM" id="CLU_1490017_0_0_1"/>
<organism evidence="2 3">
    <name type="scientific">Trichosporon asahii var. asahii (strain ATCC 90039 / CBS 2479 / JCM 2466 / KCTC 7840 / NBRC 103889/ NCYC 2677 / UAMH 7654)</name>
    <name type="common">Yeast</name>
    <dbReference type="NCBI Taxonomy" id="1186058"/>
    <lineage>
        <taxon>Eukaryota</taxon>
        <taxon>Fungi</taxon>
        <taxon>Dikarya</taxon>
        <taxon>Basidiomycota</taxon>
        <taxon>Agaricomycotina</taxon>
        <taxon>Tremellomycetes</taxon>
        <taxon>Trichosporonales</taxon>
        <taxon>Trichosporonaceae</taxon>
        <taxon>Trichosporon</taxon>
    </lineage>
</organism>
<feature type="region of interest" description="Disordered" evidence="1">
    <location>
        <begin position="110"/>
        <end position="181"/>
    </location>
</feature>
<sequence>MASYQRIPTSAQQADEQDERDTLSLQNPLTQSSIDEFNRPPPALWKRIAVLAAIILLGWGAVKLGQWGEKKRNPEIIYATRYSDEFRYRPAESPVITEYLKDGRIRLRGAHPAGVGVPPNKMPLRPEQKAYQEQKKREEIKERAKKKLEDEKLRKKQRSKAARAKSKAKAGKKNVDGSKEL</sequence>
<evidence type="ECO:0000313" key="2">
    <source>
        <dbReference type="EMBL" id="EJT49933.1"/>
    </source>
</evidence>
<dbReference type="AlphaFoldDB" id="J5QZK2"/>
<dbReference type="OrthoDB" id="2538110at2759"/>
<dbReference type="VEuPathDB" id="FungiDB:A1Q1_00946"/>
<evidence type="ECO:0000256" key="1">
    <source>
        <dbReference type="SAM" id="MobiDB-lite"/>
    </source>
</evidence>
<dbReference type="Proteomes" id="UP000002748">
    <property type="component" value="Unassembled WGS sequence"/>
</dbReference>
<feature type="compositionally biased region" description="Polar residues" evidence="1">
    <location>
        <begin position="23"/>
        <end position="33"/>
    </location>
</feature>
<dbReference type="GeneID" id="25984460"/>
<feature type="compositionally biased region" description="Basic and acidic residues" evidence="1">
    <location>
        <begin position="124"/>
        <end position="153"/>
    </location>
</feature>